<dbReference type="EMBL" id="CAEZVC010000007">
    <property type="protein sequence ID" value="CAB4614231.1"/>
    <property type="molecule type" value="Genomic_DNA"/>
</dbReference>
<accession>A0A6J5ZKK5</accession>
<dbReference type="InterPro" id="IPR016208">
    <property type="entry name" value="Ald_Oxase/xanthine_DH-like"/>
</dbReference>
<evidence type="ECO:0000259" key="3">
    <source>
        <dbReference type="SMART" id="SM01008"/>
    </source>
</evidence>
<dbReference type="EMBL" id="CAEZXY010000092">
    <property type="protein sequence ID" value="CAB4719070.1"/>
    <property type="molecule type" value="Genomic_DNA"/>
</dbReference>
<dbReference type="SUPFAM" id="SSF54665">
    <property type="entry name" value="CO dehydrogenase molybdoprotein N-domain-like"/>
    <property type="match status" value="1"/>
</dbReference>
<dbReference type="GO" id="GO:0016491">
    <property type="term" value="F:oxidoreductase activity"/>
    <property type="evidence" value="ECO:0007669"/>
    <property type="project" value="UniProtKB-KW"/>
</dbReference>
<dbReference type="EMBL" id="CAFBNJ010000053">
    <property type="protein sequence ID" value="CAB4955084.1"/>
    <property type="molecule type" value="Genomic_DNA"/>
</dbReference>
<name>A0A6J5ZKK5_9ZZZZ</name>
<dbReference type="InterPro" id="IPR046867">
    <property type="entry name" value="AldOxase/xan_DH_MoCoBD2"/>
</dbReference>
<evidence type="ECO:0000313" key="4">
    <source>
        <dbReference type="EMBL" id="CAB4340183.1"/>
    </source>
</evidence>
<keyword evidence="1" id="KW-0500">Molybdenum</keyword>
<dbReference type="InterPro" id="IPR000674">
    <property type="entry name" value="Ald_Oxase/Xan_DH_a/b"/>
</dbReference>
<evidence type="ECO:0000313" key="5">
    <source>
        <dbReference type="EMBL" id="CAB4372623.1"/>
    </source>
</evidence>
<dbReference type="PANTHER" id="PTHR11908:SF132">
    <property type="entry name" value="ALDEHYDE OXIDASE 1-RELATED"/>
    <property type="match status" value="1"/>
</dbReference>
<evidence type="ECO:0000313" key="10">
    <source>
        <dbReference type="EMBL" id="CAB4955084.1"/>
    </source>
</evidence>
<dbReference type="EMBL" id="CAFBRD010000064">
    <property type="protein sequence ID" value="CAB5077757.1"/>
    <property type="molecule type" value="Genomic_DNA"/>
</dbReference>
<sequence length="769" mass="80717">MSVMGTRVQRREDPLFLTGGARYTADLQEPLLEGALHAHFVRSTIAHARITELDVSEARQAPGVVAVYTAADIAAAGDLGPAPVALPGMVPDILARPWLATGVVRFVGEAIAVIIAETAAAAEDASELVIVDFDPLDVAVDPVFAATDQVILHPEHGSNIALEVPFGYTEELFDGCEVVVTRDLVNQRVAVAPLEPRGLAVVWHEGRVIVWSSTQAPHSVKGKIAAVYELAPEQVHVIAPAVGGGFGAKINLQTDEMLLPWVARTVNRPVRWAESRSESMVSMPHGRGQVHKIEIGGSRDGTVEAYRLTVLQDVGAYPGMGTFLPFMTRTMAPGTYTIPKIECNVKSVMTNTTPIEAYRGAGRPEATAAIERAFDLFAAEIGMDPVDVRRRNLIAADQFPYTTPTGAVYDCGDYVAALDVALAEADYEGLRAEQAARRAAGDSIQLGIGVAVYVEITAGPAGNQGEFAKVVLDNNGGLTVYTGSSSHGQGHNTAWAMLASDLTGIAMENIDVVAGDTDRVAQGGGTMGSRSLQLGGSAVWTATGQVVDKARAVAAELLEANVDDIELDVDRGVFHVAGTPSLSKTWAEVGTAGDIVGPIGAGATGLPIEAALTFTAENATFPFGAHIAVVEVDTETGKTTLRRIVTCDDAGRILNPLIVEGQRHGGIAQGVGQALFEHMMYDEDGNPQTSNLADYAFGSAAEFPSFDLVPLETPSPVNPLGAKGIGESGAIGGTPAVQSAVIDALSPFGITHLDMPYTAERVWRAVTGL</sequence>
<dbReference type="SUPFAM" id="SSF56003">
    <property type="entry name" value="Molybdenum cofactor-binding domain"/>
    <property type="match status" value="1"/>
</dbReference>
<dbReference type="EMBL" id="CAEZTY010000021">
    <property type="protein sequence ID" value="CAB4582823.1"/>
    <property type="molecule type" value="Genomic_DNA"/>
</dbReference>
<organism evidence="4">
    <name type="scientific">freshwater metagenome</name>
    <dbReference type="NCBI Taxonomy" id="449393"/>
    <lineage>
        <taxon>unclassified sequences</taxon>
        <taxon>metagenomes</taxon>
        <taxon>ecological metagenomes</taxon>
    </lineage>
</organism>
<protein>
    <submittedName>
        <fullName evidence="4">Unannotated protein</fullName>
    </submittedName>
</protein>
<dbReference type="InterPro" id="IPR037165">
    <property type="entry name" value="AldOxase/xan_DH_Mopterin-bd_sf"/>
</dbReference>
<evidence type="ECO:0000313" key="8">
    <source>
        <dbReference type="EMBL" id="CAB4719070.1"/>
    </source>
</evidence>
<evidence type="ECO:0000313" key="6">
    <source>
        <dbReference type="EMBL" id="CAB4582823.1"/>
    </source>
</evidence>
<dbReference type="AlphaFoldDB" id="A0A6J5ZKK5"/>
<gene>
    <name evidence="6" type="ORF">UFOPK1762_00769</name>
    <name evidence="7" type="ORF">UFOPK1906_00244</name>
    <name evidence="8" type="ORF">UFOPK2624_01573</name>
    <name evidence="9" type="ORF">UFOPK2969_00343</name>
    <name evidence="4" type="ORF">UFOPK3331_00913</name>
    <name evidence="10" type="ORF">UFOPK3785_01082</name>
    <name evidence="5" type="ORF">UFOPK4201_01670</name>
    <name evidence="11" type="ORF">UFOPK4371_01148</name>
</gene>
<dbReference type="PANTHER" id="PTHR11908">
    <property type="entry name" value="XANTHINE DEHYDROGENASE"/>
    <property type="match status" value="1"/>
</dbReference>
<dbReference type="InterPro" id="IPR036856">
    <property type="entry name" value="Ald_Oxase/Xan_DH_a/b_sf"/>
</dbReference>
<dbReference type="InterPro" id="IPR008274">
    <property type="entry name" value="AldOxase/xan_DH_MoCoBD1"/>
</dbReference>
<dbReference type="SMART" id="SM01008">
    <property type="entry name" value="Ald_Xan_dh_C"/>
    <property type="match status" value="1"/>
</dbReference>
<dbReference type="Gene3D" id="3.90.1170.50">
    <property type="entry name" value="Aldehyde oxidase/xanthine dehydrogenase, a/b hammerhead"/>
    <property type="match status" value="1"/>
</dbReference>
<evidence type="ECO:0000313" key="9">
    <source>
        <dbReference type="EMBL" id="CAB4784946.1"/>
    </source>
</evidence>
<evidence type="ECO:0000256" key="2">
    <source>
        <dbReference type="ARBA" id="ARBA00023002"/>
    </source>
</evidence>
<keyword evidence="2" id="KW-0560">Oxidoreductase</keyword>
<evidence type="ECO:0000313" key="7">
    <source>
        <dbReference type="EMBL" id="CAB4614231.1"/>
    </source>
</evidence>
<dbReference type="EMBL" id="CAESAL010000025">
    <property type="protein sequence ID" value="CAB4340183.1"/>
    <property type="molecule type" value="Genomic_DNA"/>
</dbReference>
<feature type="domain" description="Aldehyde oxidase/xanthine dehydrogenase a/b hammerhead" evidence="3">
    <location>
        <begin position="18"/>
        <end position="137"/>
    </location>
</feature>
<proteinExistence type="predicted"/>
<evidence type="ECO:0000256" key="1">
    <source>
        <dbReference type="ARBA" id="ARBA00022505"/>
    </source>
</evidence>
<dbReference type="EMBL" id="CAEUNJ010000089">
    <property type="protein sequence ID" value="CAB4372623.1"/>
    <property type="molecule type" value="Genomic_DNA"/>
</dbReference>
<evidence type="ECO:0000313" key="11">
    <source>
        <dbReference type="EMBL" id="CAB5077757.1"/>
    </source>
</evidence>
<dbReference type="Pfam" id="PF02738">
    <property type="entry name" value="MoCoBD_1"/>
    <property type="match status" value="1"/>
</dbReference>
<dbReference type="EMBL" id="CAFAAD010000015">
    <property type="protein sequence ID" value="CAB4784946.1"/>
    <property type="molecule type" value="Genomic_DNA"/>
</dbReference>
<dbReference type="Pfam" id="PF01315">
    <property type="entry name" value="Ald_Xan_dh_C"/>
    <property type="match status" value="1"/>
</dbReference>
<dbReference type="Gene3D" id="3.30.365.10">
    <property type="entry name" value="Aldehyde oxidase/xanthine dehydrogenase, molybdopterin binding domain"/>
    <property type="match status" value="4"/>
</dbReference>
<reference evidence="4" key="1">
    <citation type="submission" date="2020-05" db="EMBL/GenBank/DDBJ databases">
        <authorList>
            <person name="Chiriac C."/>
            <person name="Salcher M."/>
            <person name="Ghai R."/>
            <person name="Kavagutti S V."/>
        </authorList>
    </citation>
    <scope>NUCLEOTIDE SEQUENCE</scope>
</reference>
<dbReference type="Pfam" id="PF20256">
    <property type="entry name" value="MoCoBD_2"/>
    <property type="match status" value="1"/>
</dbReference>
<dbReference type="GO" id="GO:0005506">
    <property type="term" value="F:iron ion binding"/>
    <property type="evidence" value="ECO:0007669"/>
    <property type="project" value="InterPro"/>
</dbReference>